<gene>
    <name evidence="10" type="ORF">NQ317_009326</name>
</gene>
<comment type="caution">
    <text evidence="10">The sequence shown here is derived from an EMBL/GenBank/DDBJ whole genome shotgun (WGS) entry which is preliminary data.</text>
</comment>
<dbReference type="InterPro" id="IPR036396">
    <property type="entry name" value="Cyt_P450_sf"/>
</dbReference>
<dbReference type="InterPro" id="IPR001128">
    <property type="entry name" value="Cyt_P450"/>
</dbReference>
<evidence type="ECO:0000256" key="7">
    <source>
        <dbReference type="ARBA" id="ARBA00023033"/>
    </source>
</evidence>
<keyword evidence="3 8" id="KW-0349">Heme</keyword>
<dbReference type="InterPro" id="IPR017972">
    <property type="entry name" value="Cyt_P450_CS"/>
</dbReference>
<organism evidence="10 11">
    <name type="scientific">Molorchus minor</name>
    <dbReference type="NCBI Taxonomy" id="1323400"/>
    <lineage>
        <taxon>Eukaryota</taxon>
        <taxon>Metazoa</taxon>
        <taxon>Ecdysozoa</taxon>
        <taxon>Arthropoda</taxon>
        <taxon>Hexapoda</taxon>
        <taxon>Insecta</taxon>
        <taxon>Pterygota</taxon>
        <taxon>Neoptera</taxon>
        <taxon>Endopterygota</taxon>
        <taxon>Coleoptera</taxon>
        <taxon>Polyphaga</taxon>
        <taxon>Cucujiformia</taxon>
        <taxon>Chrysomeloidea</taxon>
        <taxon>Cerambycidae</taxon>
        <taxon>Lamiinae</taxon>
        <taxon>Monochamini</taxon>
        <taxon>Molorchus</taxon>
    </lineage>
</organism>
<dbReference type="PANTHER" id="PTHR24279:SF120">
    <property type="entry name" value="CYTOCHROME P450"/>
    <property type="match status" value="1"/>
</dbReference>
<comment type="cofactor">
    <cofactor evidence="1">
        <name>heme</name>
        <dbReference type="ChEBI" id="CHEBI:30413"/>
    </cofactor>
</comment>
<feature type="compositionally biased region" description="Polar residues" evidence="9">
    <location>
        <begin position="1"/>
        <end position="11"/>
    </location>
</feature>
<dbReference type="PRINTS" id="PR00385">
    <property type="entry name" value="P450"/>
</dbReference>
<dbReference type="InterPro" id="IPR002401">
    <property type="entry name" value="Cyt_P450_E_grp-I"/>
</dbReference>
<dbReference type="PROSITE" id="PS00086">
    <property type="entry name" value="CYTOCHROME_P450"/>
    <property type="match status" value="1"/>
</dbReference>
<dbReference type="Gene3D" id="1.10.630.10">
    <property type="entry name" value="Cytochrome P450"/>
    <property type="match status" value="1"/>
</dbReference>
<feature type="region of interest" description="Disordered" evidence="9">
    <location>
        <begin position="1"/>
        <end position="20"/>
    </location>
</feature>
<feature type="compositionally biased region" description="Basic residues" evidence="9">
    <location>
        <begin position="408"/>
        <end position="419"/>
    </location>
</feature>
<dbReference type="PRINTS" id="PR00463">
    <property type="entry name" value="EP450I"/>
</dbReference>
<comment type="similarity">
    <text evidence="2 8">Belongs to the cytochrome P450 family.</text>
</comment>
<evidence type="ECO:0000256" key="3">
    <source>
        <dbReference type="ARBA" id="ARBA00022617"/>
    </source>
</evidence>
<evidence type="ECO:0000313" key="11">
    <source>
        <dbReference type="Proteomes" id="UP001162164"/>
    </source>
</evidence>
<dbReference type="InterPro" id="IPR050479">
    <property type="entry name" value="CYP11_CYP27_families"/>
</dbReference>
<sequence length="566" mass="64504">MFATTGNSEETIGSPPSIGQSSITFNSMRFARTFPSIVSRAVWRTISTNALKCKAETVTATKRDEYYKNISAQTQNFNEKPSGWNEALPFEAIPGPKSTVILTVMGLLSLMGLKTDVSVIDMNKKLQKRYGDIVNIGKPIGKRPLVFVYNPNDMEHIFRNAGPYPIRNGLEAVTYYRTKVRPEVYKGVGGVALVHGEEWFKYRSMANPILMQPRTTQRYIRTMDTVANDLVKNIRCLAKERQNNEMPEDFQNELYKWSLESVGIVAFNRRLGCLKLDLEKGSEAQRFITSVVKSLDMLYYLDVLPHVWRIFSTKHWKEYVECSNVLTDIALKYIDEALAENVPEDVPEHELSVLHKLLRVDKQFALTMVIDMVAAGVDTTGKTLAAALYFLAKNPEKQARLREEAIKKSSRTKFSRHGRSPGQISLSESDYKRNHKVGPNRYRKLEANHQGFGYQKNVDVVAVNFLSSRDSDQYKEPDKFIPDRFLRTTTDEYSVKNAHPFATLPFGHGPRSCIGKRLANLELEVAIAKICRNFELTWPHEDMKFDIKLLYGIADPLKLRVKPLQA</sequence>
<proteinExistence type="inferred from homology"/>
<keyword evidence="6 8" id="KW-0408">Iron</keyword>
<evidence type="ECO:0000256" key="6">
    <source>
        <dbReference type="ARBA" id="ARBA00023004"/>
    </source>
</evidence>
<evidence type="ECO:0000256" key="1">
    <source>
        <dbReference type="ARBA" id="ARBA00001971"/>
    </source>
</evidence>
<accession>A0ABQ9JH08</accession>
<evidence type="ECO:0000256" key="5">
    <source>
        <dbReference type="ARBA" id="ARBA00023002"/>
    </source>
</evidence>
<feature type="region of interest" description="Disordered" evidence="9">
    <location>
        <begin position="407"/>
        <end position="426"/>
    </location>
</feature>
<dbReference type="Proteomes" id="UP001162164">
    <property type="component" value="Unassembled WGS sequence"/>
</dbReference>
<keyword evidence="7 8" id="KW-0503">Monooxygenase</keyword>
<dbReference type="PANTHER" id="PTHR24279">
    <property type="entry name" value="CYTOCHROME P450"/>
    <property type="match status" value="1"/>
</dbReference>
<protein>
    <submittedName>
        <fullName evidence="10">Uncharacterized protein</fullName>
    </submittedName>
</protein>
<name>A0ABQ9JH08_9CUCU</name>
<keyword evidence="4 8" id="KW-0479">Metal-binding</keyword>
<dbReference type="SUPFAM" id="SSF48264">
    <property type="entry name" value="Cytochrome P450"/>
    <property type="match status" value="1"/>
</dbReference>
<keyword evidence="11" id="KW-1185">Reference proteome</keyword>
<dbReference type="EMBL" id="JAPWTJ010000561">
    <property type="protein sequence ID" value="KAJ8977308.1"/>
    <property type="molecule type" value="Genomic_DNA"/>
</dbReference>
<reference evidence="10" key="1">
    <citation type="journal article" date="2023" name="Insect Mol. Biol.">
        <title>Genome sequencing provides insights into the evolution of gene families encoding plant cell wall-degrading enzymes in longhorned beetles.</title>
        <authorList>
            <person name="Shin N.R."/>
            <person name="Okamura Y."/>
            <person name="Kirsch R."/>
            <person name="Pauchet Y."/>
        </authorList>
    </citation>
    <scope>NUCLEOTIDE SEQUENCE</scope>
    <source>
        <strain evidence="10">MMC_N1</strain>
    </source>
</reference>
<evidence type="ECO:0000256" key="8">
    <source>
        <dbReference type="RuleBase" id="RU000461"/>
    </source>
</evidence>
<dbReference type="Pfam" id="PF00067">
    <property type="entry name" value="p450"/>
    <property type="match status" value="1"/>
</dbReference>
<dbReference type="CDD" id="cd11054">
    <property type="entry name" value="CYP24A1-like"/>
    <property type="match status" value="1"/>
</dbReference>
<evidence type="ECO:0000256" key="4">
    <source>
        <dbReference type="ARBA" id="ARBA00022723"/>
    </source>
</evidence>
<keyword evidence="5 8" id="KW-0560">Oxidoreductase</keyword>
<evidence type="ECO:0000313" key="10">
    <source>
        <dbReference type="EMBL" id="KAJ8977308.1"/>
    </source>
</evidence>
<evidence type="ECO:0000256" key="9">
    <source>
        <dbReference type="SAM" id="MobiDB-lite"/>
    </source>
</evidence>
<evidence type="ECO:0000256" key="2">
    <source>
        <dbReference type="ARBA" id="ARBA00010617"/>
    </source>
</evidence>